<evidence type="ECO:0008006" key="4">
    <source>
        <dbReference type="Google" id="ProtNLM"/>
    </source>
</evidence>
<feature type="chain" id="PRO_5037011487" description="Flagellar protein FlhE" evidence="1">
    <location>
        <begin position="27"/>
        <end position="146"/>
    </location>
</feature>
<dbReference type="Proteomes" id="UP000629619">
    <property type="component" value="Unassembled WGS sequence"/>
</dbReference>
<name>A0A919TNR3_9ACTN</name>
<proteinExistence type="predicted"/>
<comment type="caution">
    <text evidence="2">The sequence shown here is derived from an EMBL/GenBank/DDBJ whole genome shotgun (WGS) entry which is preliminary data.</text>
</comment>
<evidence type="ECO:0000313" key="2">
    <source>
        <dbReference type="EMBL" id="GIF08185.1"/>
    </source>
</evidence>
<sequence>MRSGRILMGSALLGVGLLATPGVAEAAPAAGSCVGGAFWGRPLSGAKVSPGQTIRLRLGVEVTGGPVAGCSRDVLLSGPVSFVAAGPSGAYWPATSLGPMAEVAWNSSFPAGARLHGTITLKVQATAASGAVITATSGRAVTYTVR</sequence>
<reference evidence="2" key="1">
    <citation type="submission" date="2021-01" db="EMBL/GenBank/DDBJ databases">
        <title>Whole genome shotgun sequence of Actinoplanes siamensis NBRC 109076.</title>
        <authorList>
            <person name="Komaki H."/>
            <person name="Tamura T."/>
        </authorList>
    </citation>
    <scope>NUCLEOTIDE SEQUENCE</scope>
    <source>
        <strain evidence="2">NBRC 109076</strain>
    </source>
</reference>
<gene>
    <name evidence="2" type="ORF">Asi03nite_57230</name>
</gene>
<protein>
    <recommendedName>
        <fullName evidence="4">Flagellar protein FlhE</fullName>
    </recommendedName>
</protein>
<dbReference type="RefSeq" id="WP_203683558.1">
    <property type="nucleotide sequence ID" value="NZ_BOMW01000060.1"/>
</dbReference>
<dbReference type="AlphaFoldDB" id="A0A919TNR3"/>
<dbReference type="EMBL" id="BOMW01000060">
    <property type="protein sequence ID" value="GIF08185.1"/>
    <property type="molecule type" value="Genomic_DNA"/>
</dbReference>
<feature type="signal peptide" evidence="1">
    <location>
        <begin position="1"/>
        <end position="26"/>
    </location>
</feature>
<accession>A0A919TNR3</accession>
<organism evidence="2 3">
    <name type="scientific">Actinoplanes siamensis</name>
    <dbReference type="NCBI Taxonomy" id="1223317"/>
    <lineage>
        <taxon>Bacteria</taxon>
        <taxon>Bacillati</taxon>
        <taxon>Actinomycetota</taxon>
        <taxon>Actinomycetes</taxon>
        <taxon>Micromonosporales</taxon>
        <taxon>Micromonosporaceae</taxon>
        <taxon>Actinoplanes</taxon>
    </lineage>
</organism>
<keyword evidence="3" id="KW-1185">Reference proteome</keyword>
<keyword evidence="1" id="KW-0732">Signal</keyword>
<evidence type="ECO:0000256" key="1">
    <source>
        <dbReference type="SAM" id="SignalP"/>
    </source>
</evidence>
<evidence type="ECO:0000313" key="3">
    <source>
        <dbReference type="Proteomes" id="UP000629619"/>
    </source>
</evidence>